<organism evidence="2 3">
    <name type="scientific">Caenimonas aquaedulcis</name>
    <dbReference type="NCBI Taxonomy" id="2793270"/>
    <lineage>
        <taxon>Bacteria</taxon>
        <taxon>Pseudomonadati</taxon>
        <taxon>Pseudomonadota</taxon>
        <taxon>Betaproteobacteria</taxon>
        <taxon>Burkholderiales</taxon>
        <taxon>Comamonadaceae</taxon>
        <taxon>Caenimonas</taxon>
    </lineage>
</organism>
<sequence length="120" mass="12629">MLRFYVDVLGCTMEKVQEPLGLYQVRAGSSLIDLVPLDGKLGRAGGAGPGVEGRNVDHFCLRIAPFDLEALRGWLTSQGVTPGESGKRYGAEGEGPSLYLSDPEGNGVELKGVLQPGKAA</sequence>
<evidence type="ECO:0000313" key="2">
    <source>
        <dbReference type="EMBL" id="MBG9386999.1"/>
    </source>
</evidence>
<name>A0A931H1Y6_9BURK</name>
<dbReference type="Proteomes" id="UP000651050">
    <property type="component" value="Unassembled WGS sequence"/>
</dbReference>
<gene>
    <name evidence="2" type="ORF">I5803_03085</name>
</gene>
<proteinExistence type="predicted"/>
<keyword evidence="3" id="KW-1185">Reference proteome</keyword>
<dbReference type="EMBL" id="JADWYS010000001">
    <property type="protein sequence ID" value="MBG9386999.1"/>
    <property type="molecule type" value="Genomic_DNA"/>
</dbReference>
<accession>A0A931H1Y6</accession>
<protein>
    <submittedName>
        <fullName evidence="2">VOC family protein</fullName>
    </submittedName>
</protein>
<dbReference type="InterPro" id="IPR029068">
    <property type="entry name" value="Glyas_Bleomycin-R_OHBP_Dase"/>
</dbReference>
<dbReference type="AlphaFoldDB" id="A0A931H1Y6"/>
<comment type="caution">
    <text evidence="2">The sequence shown here is derived from an EMBL/GenBank/DDBJ whole genome shotgun (WGS) entry which is preliminary data.</text>
</comment>
<evidence type="ECO:0000256" key="1">
    <source>
        <dbReference type="SAM" id="MobiDB-lite"/>
    </source>
</evidence>
<feature type="region of interest" description="Disordered" evidence="1">
    <location>
        <begin position="79"/>
        <end position="120"/>
    </location>
</feature>
<dbReference type="Gene3D" id="3.10.180.10">
    <property type="entry name" value="2,3-Dihydroxybiphenyl 1,2-Dioxygenase, domain 1"/>
    <property type="match status" value="1"/>
</dbReference>
<dbReference type="SUPFAM" id="SSF54593">
    <property type="entry name" value="Glyoxalase/Bleomycin resistance protein/Dihydroxybiphenyl dioxygenase"/>
    <property type="match status" value="1"/>
</dbReference>
<evidence type="ECO:0000313" key="3">
    <source>
        <dbReference type="Proteomes" id="UP000651050"/>
    </source>
</evidence>
<reference evidence="2" key="1">
    <citation type="submission" date="2020-11" db="EMBL/GenBank/DDBJ databases">
        <title>Bacterial whole genome sequence for Caenimonas sp. DR4.4.</title>
        <authorList>
            <person name="Le V."/>
            <person name="Ko S.-R."/>
            <person name="Ahn C.-Y."/>
            <person name="Oh H.-M."/>
        </authorList>
    </citation>
    <scope>NUCLEOTIDE SEQUENCE</scope>
    <source>
        <strain evidence="2">DR4.4</strain>
    </source>
</reference>